<dbReference type="EMBL" id="GBXM01052541">
    <property type="protein sequence ID" value="JAH56036.1"/>
    <property type="molecule type" value="Transcribed_RNA"/>
</dbReference>
<dbReference type="AlphaFoldDB" id="A0A0E9TR41"/>
<name>A0A0E9TR41_ANGAN</name>
<reference evidence="1" key="1">
    <citation type="submission" date="2014-11" db="EMBL/GenBank/DDBJ databases">
        <authorList>
            <person name="Amaro Gonzalez C."/>
        </authorList>
    </citation>
    <scope>NUCLEOTIDE SEQUENCE</scope>
</reference>
<proteinExistence type="predicted"/>
<evidence type="ECO:0000313" key="1">
    <source>
        <dbReference type="EMBL" id="JAH56036.1"/>
    </source>
</evidence>
<reference evidence="1" key="2">
    <citation type="journal article" date="2015" name="Fish Shellfish Immunol.">
        <title>Early steps in the European eel (Anguilla anguilla)-Vibrio vulnificus interaction in the gills: Role of the RtxA13 toxin.</title>
        <authorList>
            <person name="Callol A."/>
            <person name="Pajuelo D."/>
            <person name="Ebbesson L."/>
            <person name="Teles M."/>
            <person name="MacKenzie S."/>
            <person name="Amaro C."/>
        </authorList>
    </citation>
    <scope>NUCLEOTIDE SEQUENCE</scope>
</reference>
<sequence>MLNLSYVSLLLSEGWYESKSICFLFWRQNSKAVKTHYTLASYS</sequence>
<protein>
    <submittedName>
        <fullName evidence="1">Uncharacterized protein</fullName>
    </submittedName>
</protein>
<accession>A0A0E9TR41</accession>
<organism evidence="1">
    <name type="scientific">Anguilla anguilla</name>
    <name type="common">European freshwater eel</name>
    <name type="synonym">Muraena anguilla</name>
    <dbReference type="NCBI Taxonomy" id="7936"/>
    <lineage>
        <taxon>Eukaryota</taxon>
        <taxon>Metazoa</taxon>
        <taxon>Chordata</taxon>
        <taxon>Craniata</taxon>
        <taxon>Vertebrata</taxon>
        <taxon>Euteleostomi</taxon>
        <taxon>Actinopterygii</taxon>
        <taxon>Neopterygii</taxon>
        <taxon>Teleostei</taxon>
        <taxon>Anguilliformes</taxon>
        <taxon>Anguillidae</taxon>
        <taxon>Anguilla</taxon>
    </lineage>
</organism>